<dbReference type="SUPFAM" id="SSF46626">
    <property type="entry name" value="Cytochrome c"/>
    <property type="match status" value="1"/>
</dbReference>
<evidence type="ECO:0000313" key="11">
    <source>
        <dbReference type="Proteomes" id="UP000619761"/>
    </source>
</evidence>
<dbReference type="Gene3D" id="2.120.10.30">
    <property type="entry name" value="TolB, C-terminal domain"/>
    <property type="match status" value="1"/>
</dbReference>
<dbReference type="SUPFAM" id="SSF50952">
    <property type="entry name" value="Soluble quinoprotein glucose dehydrogenase"/>
    <property type="match status" value="1"/>
</dbReference>
<keyword evidence="11" id="KW-1185">Reference proteome</keyword>
<dbReference type="Pfam" id="PF07995">
    <property type="entry name" value="GSDH"/>
    <property type="match status" value="1"/>
</dbReference>
<evidence type="ECO:0000256" key="3">
    <source>
        <dbReference type="ARBA" id="ARBA00022617"/>
    </source>
</evidence>
<dbReference type="SUPFAM" id="SSF49299">
    <property type="entry name" value="PKD domain"/>
    <property type="match status" value="1"/>
</dbReference>
<evidence type="ECO:0000259" key="9">
    <source>
        <dbReference type="PROSITE" id="PS51007"/>
    </source>
</evidence>
<dbReference type="Proteomes" id="UP000619761">
    <property type="component" value="Unassembled WGS sequence"/>
</dbReference>
<comment type="caution">
    <text evidence="10">The sequence shown here is derived from an EMBL/GenBank/DDBJ whole genome shotgun (WGS) entry which is preliminary data.</text>
</comment>
<dbReference type="PROSITE" id="PS51007">
    <property type="entry name" value="CYTC"/>
    <property type="match status" value="1"/>
</dbReference>
<evidence type="ECO:0000313" key="10">
    <source>
        <dbReference type="EMBL" id="GGY69833.1"/>
    </source>
</evidence>
<dbReference type="Pfam" id="PF00034">
    <property type="entry name" value="Cytochrom_C"/>
    <property type="match status" value="1"/>
</dbReference>
<evidence type="ECO:0000256" key="4">
    <source>
        <dbReference type="ARBA" id="ARBA00022723"/>
    </source>
</evidence>
<feature type="domain" description="Cytochrome c" evidence="9">
    <location>
        <begin position="866"/>
        <end position="961"/>
    </location>
</feature>
<keyword evidence="3 8" id="KW-0349">Heme</keyword>
<sequence>MRISLLWPKLLVTGLFFTLVGCGEPASQTAAKPTADAKAQALFNSDIKDAKVLVFSKTKGWRHDSIPAGIAALQKMATDNAFTVVATEDAAVFTDAQLSTFNAIVFLNTTLDVLDDNQQVAMERFIQAGGGFVGIHAAADTEWEGDWHWYRRLLGGVFKSHPNEPSNVQNARVVLRDAHHPATEATPSSFEIADEWYDYRDFYEFNKVLLTVDEKTYRGGQHGDYHPITWYHDFDGGRSFYTGLGHTAETFTNAEFIKILLGGLKYAVGGKPKLDYTKAAPEPNRFTKKTIVSNLNEPVNLSFFANGDALIALRGGGILLVDYKTGEARDAGKIEIDPHTQIEFGLLGFAVDPNFEKNHLIYATYNAAKEDGSTVERLSRFKWADGKLDNKSEEIFWEYHVDQNCCHTGGDLQWGNNGELFVSTGDNSNPFTEEGSAPIDFRDDMAKSDALRGAGNTQDFRGKVLRIIPKESGGYDIPKGNLFADPKEGRPEIYVMGTRNAYKITYDKPTSTLFYGDIGPDAGEDTALKGTRGYDEVNRVTKAGNFGWPLFVGNNYAYKDFDYRTGKSEKFFNPLAPINNSPRNTGAKQLPPAQPPLLWYPYGPSEQFPELGKGGRMALVADVYHMDDYPASEHRLPAYYNNKLFILEFMRNWVKAVSFDDAGRIIKIEPFAPQVEYTSPIDARFAPDGTLYVLEYGKAWFKGNPEASLSRIEYSGPGNRPPVAKINFDKPQGALPYKAMADAKSSIDLDGDKLTYAWSIKSPSGKVTVLGTAEQQELSIAEAGEHIVKLDLKDPSGASASVESKVQVGNEPATIDVKLEGNQSFYWPNTSSVKYSINVADKEDGAIANDAANLAIAFAAKEDPNAPAAEGHQQADVATVAKGIMEANGCKACHSIDTKVVGPAFKDVAAKYKNDKNGMNHLVNKIKKGGSGVWGELNMPAFATLSDEDRTAIVTYVLSLADVKKSLPLQGNLSFTANAQNQSAFEAAAVPEKLPTQEFELLASYTDKGNAGIGPITVKKAVDLKPARFYLYPVIDFSTADKLIDKARHKRLDTVKLPAAGKDIALAIGRYDLTGVKALKVGAWSVLKETVWQYELHAGSANGTLLAKGESTSTEADAYSRTELKLQPQTDYQDLYLVVRSNGKSEGELHLLDVSFHK</sequence>
<keyword evidence="4 8" id="KW-0479">Metal-binding</keyword>
<evidence type="ECO:0000256" key="6">
    <source>
        <dbReference type="ARBA" id="ARBA00023004"/>
    </source>
</evidence>
<evidence type="ECO:0000256" key="1">
    <source>
        <dbReference type="ARBA" id="ARBA00021020"/>
    </source>
</evidence>
<dbReference type="InterPro" id="IPR002324">
    <property type="entry name" value="Cyt_c_ID"/>
</dbReference>
<dbReference type="InterPro" id="IPR013783">
    <property type="entry name" value="Ig-like_fold"/>
</dbReference>
<dbReference type="InterPro" id="IPR036909">
    <property type="entry name" value="Cyt_c-like_dom_sf"/>
</dbReference>
<dbReference type="InterPro" id="IPR012938">
    <property type="entry name" value="Glc/Sorbosone_DH"/>
</dbReference>
<organism evidence="10 11">
    <name type="scientific">Cellvibrio zantedeschiae</name>
    <dbReference type="NCBI Taxonomy" id="1237077"/>
    <lineage>
        <taxon>Bacteria</taxon>
        <taxon>Pseudomonadati</taxon>
        <taxon>Pseudomonadota</taxon>
        <taxon>Gammaproteobacteria</taxon>
        <taxon>Cellvibrionales</taxon>
        <taxon>Cellvibrionaceae</taxon>
        <taxon>Cellvibrio</taxon>
    </lineage>
</organism>
<keyword evidence="2" id="KW-0813">Transport</keyword>
<dbReference type="EMBL" id="BMYZ01000001">
    <property type="protein sequence ID" value="GGY69833.1"/>
    <property type="molecule type" value="Genomic_DNA"/>
</dbReference>
<dbReference type="RefSeq" id="WP_189416851.1">
    <property type="nucleotide sequence ID" value="NZ_BMYZ01000001.1"/>
</dbReference>
<dbReference type="InterPro" id="IPR011041">
    <property type="entry name" value="Quinoprot_gluc/sorb_DH_b-prop"/>
</dbReference>
<evidence type="ECO:0000256" key="5">
    <source>
        <dbReference type="ARBA" id="ARBA00022982"/>
    </source>
</evidence>
<dbReference type="PANTHER" id="PTHR40469">
    <property type="entry name" value="SECRETED GLYCOSYL HYDROLASE"/>
    <property type="match status" value="1"/>
</dbReference>
<dbReference type="PRINTS" id="PR00606">
    <property type="entry name" value="CYTCHROMECID"/>
</dbReference>
<dbReference type="InterPro" id="IPR029010">
    <property type="entry name" value="ThuA-like"/>
</dbReference>
<dbReference type="PANTHER" id="PTHR40469:SF2">
    <property type="entry name" value="GALACTOSE-BINDING DOMAIN-LIKE SUPERFAMILY PROTEIN"/>
    <property type="match status" value="1"/>
</dbReference>
<proteinExistence type="predicted"/>
<evidence type="ECO:0000256" key="8">
    <source>
        <dbReference type="PROSITE-ProRule" id="PRU00433"/>
    </source>
</evidence>
<keyword evidence="5" id="KW-0249">Electron transport</keyword>
<dbReference type="Pfam" id="PF06283">
    <property type="entry name" value="ThuA"/>
    <property type="match status" value="1"/>
</dbReference>
<evidence type="ECO:0000256" key="7">
    <source>
        <dbReference type="ARBA" id="ARBA00031244"/>
    </source>
</evidence>
<protein>
    <recommendedName>
        <fullName evidence="1">Cytochrome c-551</fullName>
    </recommendedName>
    <alternativeName>
        <fullName evidence="7">Cytochrome c551</fullName>
    </alternativeName>
</protein>
<dbReference type="InterPro" id="IPR029062">
    <property type="entry name" value="Class_I_gatase-like"/>
</dbReference>
<keyword evidence="6 8" id="KW-0408">Iron</keyword>
<evidence type="ECO:0000256" key="2">
    <source>
        <dbReference type="ARBA" id="ARBA00022448"/>
    </source>
</evidence>
<gene>
    <name evidence="10" type="ORF">GCM10011613_12740</name>
</gene>
<dbReference type="PROSITE" id="PS51257">
    <property type="entry name" value="PROKAR_LIPOPROTEIN"/>
    <property type="match status" value="1"/>
</dbReference>
<accession>A0ABQ3AW80</accession>
<dbReference type="Gene3D" id="1.10.760.10">
    <property type="entry name" value="Cytochrome c-like domain"/>
    <property type="match status" value="1"/>
</dbReference>
<dbReference type="InterPro" id="IPR009056">
    <property type="entry name" value="Cyt_c-like_dom"/>
</dbReference>
<dbReference type="InterPro" id="IPR011042">
    <property type="entry name" value="6-blade_b-propeller_TolB-like"/>
</dbReference>
<reference evidence="11" key="1">
    <citation type="journal article" date="2019" name="Int. J. Syst. Evol. Microbiol.">
        <title>The Global Catalogue of Microorganisms (GCM) 10K type strain sequencing project: providing services to taxonomists for standard genome sequencing and annotation.</title>
        <authorList>
            <consortium name="The Broad Institute Genomics Platform"/>
            <consortium name="The Broad Institute Genome Sequencing Center for Infectious Disease"/>
            <person name="Wu L."/>
            <person name="Ma J."/>
        </authorList>
    </citation>
    <scope>NUCLEOTIDE SEQUENCE [LARGE SCALE GENOMIC DNA]</scope>
    <source>
        <strain evidence="11">KCTC 32239</strain>
    </source>
</reference>
<dbReference type="SUPFAM" id="SSF52317">
    <property type="entry name" value="Class I glutamine amidotransferase-like"/>
    <property type="match status" value="1"/>
</dbReference>
<dbReference type="InterPro" id="IPR035986">
    <property type="entry name" value="PKD_dom_sf"/>
</dbReference>
<dbReference type="Gene3D" id="2.60.40.10">
    <property type="entry name" value="Immunoglobulins"/>
    <property type="match status" value="1"/>
</dbReference>
<dbReference type="Gene3D" id="3.40.50.880">
    <property type="match status" value="1"/>
</dbReference>
<name>A0ABQ3AW80_9GAMM</name>